<evidence type="ECO:0000313" key="1">
    <source>
        <dbReference type="EMBL" id="ABS77506.1"/>
    </source>
</evidence>
<dbReference type="KEGG" id="cbd:CBUD_0346"/>
<sequence>MPDLSHKAVHQFWRDYKDPIIYRVISFMEGVEDWTMDGNPEIETALKELGKTLEDIGNIDLQQENAMINLVTHLKTGRGLRLLMCLDTAYPGAAAKVLMHAEEVSKSEIDTAGIFLKRNLVFERLRLLGRVFSPDRFKLILQTLEEGGL</sequence>
<dbReference type="AlphaFoldDB" id="A9KDJ6"/>
<organism evidence="1 2">
    <name type="scientific">Coxiella burnetii (strain Dugway 5J108-111)</name>
    <dbReference type="NCBI Taxonomy" id="434922"/>
    <lineage>
        <taxon>Bacteria</taxon>
        <taxon>Pseudomonadati</taxon>
        <taxon>Pseudomonadota</taxon>
        <taxon>Gammaproteobacteria</taxon>
        <taxon>Legionellales</taxon>
        <taxon>Coxiellaceae</taxon>
        <taxon>Coxiella</taxon>
    </lineage>
</organism>
<dbReference type="HOGENOM" id="CLU_1746563_0_0_6"/>
<dbReference type="EMBL" id="CP000733">
    <property type="protein sequence ID" value="ABS77506.1"/>
    <property type="molecule type" value="Genomic_DNA"/>
</dbReference>
<proteinExistence type="predicted"/>
<dbReference type="Pfam" id="PF23130">
    <property type="entry name" value="IcmW"/>
    <property type="match status" value="1"/>
</dbReference>
<gene>
    <name evidence="1" type="primary">icmW</name>
    <name evidence="1" type="ordered locus">CBUD_0346</name>
</gene>
<accession>A9KDJ6</accession>
<protein>
    <submittedName>
        <fullName evidence="1">IcmW</fullName>
    </submittedName>
</protein>
<dbReference type="InterPro" id="IPR057079">
    <property type="entry name" value="IcmW-like"/>
</dbReference>
<name>A9KDJ6_COXBN</name>
<dbReference type="Proteomes" id="UP000008555">
    <property type="component" value="Chromosome"/>
</dbReference>
<evidence type="ECO:0000313" key="2">
    <source>
        <dbReference type="Proteomes" id="UP000008555"/>
    </source>
</evidence>
<dbReference type="RefSeq" id="WP_005769558.1">
    <property type="nucleotide sequence ID" value="NC_009727.1"/>
</dbReference>
<reference evidence="1 2" key="1">
    <citation type="journal article" date="2009" name="Infect. Immun.">
        <title>Comparative genomics reveal extensive transposon-mediated genomic plasticity and diversity among potential effector proteins within the genus Coxiella.</title>
        <authorList>
            <person name="Beare P.A."/>
            <person name="Unsworth N."/>
            <person name="Andoh M."/>
            <person name="Voth D.E."/>
            <person name="Omsland A."/>
            <person name="Gilk S.D."/>
            <person name="Williams K.P."/>
            <person name="Sobral B.W."/>
            <person name="Kupko J.J.III."/>
            <person name="Porcella S.F."/>
            <person name="Samuel J.E."/>
            <person name="Heinzen R.A."/>
        </authorList>
    </citation>
    <scope>NUCLEOTIDE SEQUENCE [LARGE SCALE GENOMIC DNA]</scope>
    <source>
        <strain evidence="1 2">Dugway 5J108-111</strain>
    </source>
</reference>
<dbReference type="InterPro" id="IPR049919">
    <property type="entry name" value="IcmW"/>
</dbReference>
<dbReference type="NCBIfam" id="NF038222">
    <property type="entry name" value="IcmW_IVB"/>
    <property type="match status" value="1"/>
</dbReference>